<keyword evidence="2" id="KW-1185">Reference proteome</keyword>
<dbReference type="AlphaFoldDB" id="A0A0C7TC66"/>
<evidence type="ECO:0000313" key="2">
    <source>
        <dbReference type="Proteomes" id="UP000001975"/>
    </source>
</evidence>
<proteinExistence type="predicted"/>
<dbReference type="NCBIfam" id="NF041415">
    <property type="entry name" value="halo_CC_star"/>
    <property type="match status" value="1"/>
</dbReference>
<dbReference type="InterPro" id="IPR058380">
    <property type="entry name" value="DUF8067"/>
</dbReference>
<dbReference type="KEGG" id="hwa:HQ_2610B"/>
<dbReference type="GeneID" id="24783303"/>
<name>A0A0C7TC66_HALWD</name>
<dbReference type="HOGENOM" id="CLU_207579_0_0_2"/>
<sequence length="63" mass="6789">MLLSTSDDEVLIAAETLGKELDLVQSETTADEFESLLIECNKSINDEIGLEYGDICDAGSDCC</sequence>
<dbReference type="Pfam" id="PF26263">
    <property type="entry name" value="DUF8067"/>
    <property type="match status" value="1"/>
</dbReference>
<dbReference type="Proteomes" id="UP000001975">
    <property type="component" value="Chromosome"/>
</dbReference>
<organism evidence="1 2">
    <name type="scientific">Haloquadratum walsbyi (strain DSM 16790 / HBSQ001)</name>
    <dbReference type="NCBI Taxonomy" id="362976"/>
    <lineage>
        <taxon>Archaea</taxon>
        <taxon>Methanobacteriati</taxon>
        <taxon>Methanobacteriota</taxon>
        <taxon>Stenosarchaea group</taxon>
        <taxon>Halobacteria</taxon>
        <taxon>Halobacteriales</taxon>
        <taxon>Haloferacaceae</taxon>
        <taxon>Haloquadratum</taxon>
    </lineage>
</organism>
<evidence type="ECO:0000313" key="1">
    <source>
        <dbReference type="EMBL" id="CEQ38556.1"/>
    </source>
</evidence>
<dbReference type="RefSeq" id="WP_048066786.1">
    <property type="nucleotide sequence ID" value="NC_008212.1"/>
</dbReference>
<protein>
    <submittedName>
        <fullName evidence="1">Uncharacterized protein</fullName>
    </submittedName>
</protein>
<dbReference type="EMBL" id="AM180088">
    <property type="protein sequence ID" value="CEQ38556.1"/>
    <property type="molecule type" value="Genomic_DNA"/>
</dbReference>
<gene>
    <name evidence="1" type="ordered locus">HQ_2610B</name>
</gene>
<accession>A0A0C7TC66</accession>
<dbReference type="STRING" id="362976.HQ_2610B"/>
<reference evidence="1 2" key="1">
    <citation type="journal article" date="2006" name="BMC Genomics">
        <title>The genome of the square archaeon Haloquadratum walsbyi: life at the limits of water activity.</title>
        <authorList>
            <person name="Bolhuis H.H."/>
            <person name="Palm P.P."/>
            <person name="Wende A.W."/>
            <person name="Falb M.M."/>
            <person name="Rampp M.M."/>
            <person name="Rodriguez-Valera F.F."/>
            <person name="Pfeiffer F.F."/>
            <person name="Oesterhelt D.D."/>
        </authorList>
    </citation>
    <scope>NUCLEOTIDE SEQUENCE [LARGE SCALE GENOMIC DNA]</scope>
    <source>
        <strain evidence="2">DSM 16790 / HBSQ001</strain>
    </source>
</reference>